<dbReference type="Gene3D" id="1.10.1400.10">
    <property type="match status" value="1"/>
</dbReference>
<dbReference type="PIRSF" id="PIRSF001227">
    <property type="entry name" value="Pen_acylase"/>
    <property type="match status" value="1"/>
</dbReference>
<dbReference type="EMBL" id="CP072648">
    <property type="protein sequence ID" value="QUW02240.1"/>
    <property type="molecule type" value="Genomic_DNA"/>
</dbReference>
<dbReference type="Gene3D" id="3.60.20.10">
    <property type="entry name" value="Glutamine Phosphoribosylpyrophosphate, subunit 1, domain 1"/>
    <property type="match status" value="1"/>
</dbReference>
<organism evidence="6 7">
    <name type="scientific">Chloracidobacterium validum</name>
    <dbReference type="NCBI Taxonomy" id="2821543"/>
    <lineage>
        <taxon>Bacteria</taxon>
        <taxon>Pseudomonadati</taxon>
        <taxon>Acidobacteriota</taxon>
        <taxon>Terriglobia</taxon>
        <taxon>Terriglobales</taxon>
        <taxon>Acidobacteriaceae</taxon>
        <taxon>Chloracidobacterium</taxon>
    </lineage>
</organism>
<dbReference type="Gene3D" id="1.10.439.10">
    <property type="entry name" value="Penicillin Amidohydrolase, domain 1"/>
    <property type="match status" value="1"/>
</dbReference>
<dbReference type="InterPro" id="IPR043146">
    <property type="entry name" value="Penicillin_amidase_N_B-knob"/>
</dbReference>
<dbReference type="SUPFAM" id="SSF56235">
    <property type="entry name" value="N-terminal nucleophile aminohydrolases (Ntn hydrolases)"/>
    <property type="match status" value="1"/>
</dbReference>
<feature type="region of interest" description="Disordered" evidence="4">
    <location>
        <begin position="238"/>
        <end position="259"/>
    </location>
</feature>
<proteinExistence type="inferred from homology"/>
<dbReference type="InterPro" id="IPR002692">
    <property type="entry name" value="S45"/>
</dbReference>
<evidence type="ECO:0000256" key="4">
    <source>
        <dbReference type="SAM" id="MobiDB-lite"/>
    </source>
</evidence>
<comment type="similarity">
    <text evidence="1">Belongs to the peptidase S45 family.</text>
</comment>
<dbReference type="InterPro" id="IPR014395">
    <property type="entry name" value="Pen/GL7ACA/AHL_acylase"/>
</dbReference>
<gene>
    <name evidence="6" type="ORF">J8C06_07680</name>
</gene>
<protein>
    <submittedName>
        <fullName evidence="6">Penicillin acylase family protein</fullName>
    </submittedName>
</protein>
<dbReference type="Gene3D" id="2.30.120.10">
    <property type="match status" value="1"/>
</dbReference>
<dbReference type="InterPro" id="IPR023343">
    <property type="entry name" value="Penicillin_amidase_dom1"/>
</dbReference>
<dbReference type="PANTHER" id="PTHR34218">
    <property type="entry name" value="PEPTIDASE S45 PENICILLIN AMIDASE"/>
    <property type="match status" value="1"/>
</dbReference>
<reference evidence="6 7" key="1">
    <citation type="submission" date="2021-03" db="EMBL/GenBank/DDBJ databases">
        <title>Genomic and phenotypic characterization of Chloracidobacterium isolates provides evidence for multiple species.</title>
        <authorList>
            <person name="Saini M.K."/>
            <person name="Costas A.M.G."/>
            <person name="Tank M."/>
            <person name="Bryant D.A."/>
        </authorList>
    </citation>
    <scope>NUCLEOTIDE SEQUENCE [LARGE SCALE GENOMIC DNA]</scope>
    <source>
        <strain evidence="6 7">BV2-C</strain>
    </source>
</reference>
<evidence type="ECO:0000256" key="1">
    <source>
        <dbReference type="ARBA" id="ARBA00006586"/>
    </source>
</evidence>
<feature type="signal peptide" evidence="5">
    <location>
        <begin position="1"/>
        <end position="37"/>
    </location>
</feature>
<keyword evidence="3" id="KW-0865">Zymogen</keyword>
<keyword evidence="5" id="KW-0732">Signal</keyword>
<evidence type="ECO:0000313" key="7">
    <source>
        <dbReference type="Proteomes" id="UP000676506"/>
    </source>
</evidence>
<evidence type="ECO:0000256" key="5">
    <source>
        <dbReference type="SAM" id="SignalP"/>
    </source>
</evidence>
<sequence length="848" mass="93474">MTLPTYCAERFSRLPHRVLPLLLALCLCLATPLQPVAGQVSPRSPRAPGASIPETITLDGLTAPVIVLRDTRGVPYITAANETDLAFAQGFVTAGDRLWQMDLLRRTAAGELAELFGPVALDEDRLHRTYGFQQVCDATLAQMDAEERQHLEAYAAGVNAYLAQCDDQHLPIECRLLRYRPRPWQPADTLLIGKVFAESLSTTWPADLARASMAKANPNAYAMLTQHPTIVPEVLIVGSDEPPPPPAKRTKRQRRSQLSPGLAIEAERWLTAHRQSLARAGLWAEELAASNNWVVSGKRTTTGKPLLANDPHLDASAPGIWYMVNLAVPQYRVAGVTAPGIPGVLIGHNERIAWGCTNLAPDVQDLFYETFDPARPRFYQTPQGWREAEVRTEAIKVRRAIGAPEVDTVTHEVTVTRHGPILLERDGQRLALRWTALDITPHESRCYRRLGRATNWNEFCQALADYGGATQNFVYADVEGNIGYYGAGRIPRRKQGNGTLPVHGATDEGDWLGLIPFDELPHVFNPPTGIIVTANSRIAGRSYPHFLTTQWSPPYRARRIYDLLTAQPKVSAADCLRIQADVTALGALGFVRQVLQIAENDPEAANDAEWQATLQLFRQWNGELTPESQAGVWAALLADAVREQLLTAMFGAPPTETVSRVRRRELTDWRLVVFGGPELAYLLATQPTDWLPKGIPSYAALLRQAHQTARQRLAARLGNDPSQWTWGQWRPITFSHPLSQAPLIGRQFQTPTLAQFGGGRFILATPNVGEAVSMRFVADVSQWDATRLGLPLGQSGDPRSPHWSDQLESWKTCQPPVFPFGPTAIEKAAVGRLTLRPPAASTGSTAVH</sequence>
<feature type="chain" id="PRO_5045148085" evidence="5">
    <location>
        <begin position="38"/>
        <end position="848"/>
    </location>
</feature>
<keyword evidence="2" id="KW-0378">Hydrolase</keyword>
<dbReference type="RefSeq" id="WP_211428130.1">
    <property type="nucleotide sequence ID" value="NZ_CP072648.1"/>
</dbReference>
<evidence type="ECO:0000313" key="6">
    <source>
        <dbReference type="EMBL" id="QUW02240.1"/>
    </source>
</evidence>
<dbReference type="InterPro" id="IPR029055">
    <property type="entry name" value="Ntn_hydrolases_N"/>
</dbReference>
<name>A0ABX8B9K7_9BACT</name>
<dbReference type="CDD" id="cd03747">
    <property type="entry name" value="Ntn_PGA_like"/>
    <property type="match status" value="1"/>
</dbReference>
<dbReference type="InterPro" id="IPR043147">
    <property type="entry name" value="Penicillin_amidase_A-knob"/>
</dbReference>
<dbReference type="Proteomes" id="UP000676506">
    <property type="component" value="Chromosome 1"/>
</dbReference>
<accession>A0ABX8B9K7</accession>
<evidence type="ECO:0000256" key="2">
    <source>
        <dbReference type="ARBA" id="ARBA00022801"/>
    </source>
</evidence>
<keyword evidence="7" id="KW-1185">Reference proteome</keyword>
<dbReference type="Pfam" id="PF01804">
    <property type="entry name" value="Penicil_amidase"/>
    <property type="match status" value="1"/>
</dbReference>
<dbReference type="PANTHER" id="PTHR34218:SF4">
    <property type="entry name" value="ACYL-HOMOSERINE LACTONE ACYLASE QUIP"/>
    <property type="match status" value="1"/>
</dbReference>
<evidence type="ECO:0000256" key="3">
    <source>
        <dbReference type="ARBA" id="ARBA00023145"/>
    </source>
</evidence>